<feature type="domain" description="Glycosyl transferase family 28 C-terminal" evidence="12">
    <location>
        <begin position="185"/>
        <end position="350"/>
    </location>
</feature>
<evidence type="ECO:0000256" key="1">
    <source>
        <dbReference type="ARBA" id="ARBA00022475"/>
    </source>
</evidence>
<dbReference type="PANTHER" id="PTHR21015">
    <property type="entry name" value="UDP-N-ACETYLGLUCOSAMINE--N-ACETYLMURAMYL-(PENTAPEPTIDE) PYROPHOSPHORYL-UNDECAPRENOL N-ACETYLGLUCOSAMINE TRANSFERASE 1"/>
    <property type="match status" value="1"/>
</dbReference>
<dbReference type="CDD" id="cd03785">
    <property type="entry name" value="GT28_MurG"/>
    <property type="match status" value="1"/>
</dbReference>
<dbReference type="InterPro" id="IPR007235">
    <property type="entry name" value="Glyco_trans_28_C"/>
</dbReference>
<keyword evidence="7 10" id="KW-0472">Membrane</keyword>
<sequence length="362" mass="39311">MRLLICAGGTGGGVYPALAVLDMLNNTSHDLLWVGGDGGMEVDLVERQGIPFATIPAAGVHGVGLRMLPGNLLRLLRGVKASIRILRDFKPEVLFFTGGYVAVPMAVAGFRTPSLLYVPDIEPGLALKALAWFAHRITVTAPASSAYFSQKDRIVTTGYPVRNQLAKWDQATARKKLGLQTDEPVLLVFGGSKGARSINNALLANLPALLERVQIVHISGKLDWKKVEAARNSLNREQAQRYHAFDYLHEDMGAALAAADLAVSRAGASSLGEFPLFGLPALLVPYPYAWRYQKVNAEYLRKKGGAIMVRDENLEESLVPLVEELLQNPQKLNGMRTAMKKLARPQAAQEIAAELLALAGKR</sequence>
<name>A0A8J6NHF4_9CHLR</name>
<feature type="binding site" evidence="10">
    <location>
        <position position="192"/>
    </location>
    <ligand>
        <name>UDP-N-acetyl-alpha-D-glucosamine</name>
        <dbReference type="ChEBI" id="CHEBI:57705"/>
    </ligand>
</feature>
<keyword evidence="8 10" id="KW-0131">Cell cycle</keyword>
<dbReference type="AlphaFoldDB" id="A0A8J6NHF4"/>
<gene>
    <name evidence="10 13" type="primary">murG</name>
    <name evidence="13" type="ORF">H8E29_12590</name>
</gene>
<evidence type="ECO:0000256" key="4">
    <source>
        <dbReference type="ARBA" id="ARBA00022679"/>
    </source>
</evidence>
<dbReference type="Gene3D" id="3.40.50.2000">
    <property type="entry name" value="Glycogen Phosphorylase B"/>
    <property type="match status" value="2"/>
</dbReference>
<reference evidence="13 14" key="1">
    <citation type="submission" date="2020-08" db="EMBL/GenBank/DDBJ databases">
        <title>Bridging the membrane lipid divide: bacteria of the FCB group superphylum have the potential to synthesize archaeal ether lipids.</title>
        <authorList>
            <person name="Villanueva L."/>
            <person name="Von Meijenfeldt F.A.B."/>
            <person name="Westbye A.B."/>
            <person name="Yadav S."/>
            <person name="Hopmans E.C."/>
            <person name="Dutilh B.E."/>
            <person name="Sinninghe Damste J.S."/>
        </authorList>
    </citation>
    <scope>NUCLEOTIDE SEQUENCE [LARGE SCALE GENOMIC DNA]</scope>
    <source>
        <strain evidence="13">NIOZ-UU36</strain>
    </source>
</reference>
<keyword evidence="5 10" id="KW-0133">Cell shape</keyword>
<dbReference type="InterPro" id="IPR006009">
    <property type="entry name" value="GlcNAc_MurG"/>
</dbReference>
<evidence type="ECO:0000256" key="9">
    <source>
        <dbReference type="ARBA" id="ARBA00023316"/>
    </source>
</evidence>
<keyword evidence="9 10" id="KW-0961">Cell wall biogenesis/degradation</keyword>
<keyword evidence="2 10" id="KW-0132">Cell division</keyword>
<evidence type="ECO:0000256" key="10">
    <source>
        <dbReference type="HAMAP-Rule" id="MF_00033"/>
    </source>
</evidence>
<dbReference type="Pfam" id="PF03033">
    <property type="entry name" value="Glyco_transf_28"/>
    <property type="match status" value="1"/>
</dbReference>
<evidence type="ECO:0000256" key="6">
    <source>
        <dbReference type="ARBA" id="ARBA00022984"/>
    </source>
</evidence>
<dbReference type="SUPFAM" id="SSF53756">
    <property type="entry name" value="UDP-Glycosyltransferase/glycogen phosphorylase"/>
    <property type="match status" value="1"/>
</dbReference>
<comment type="function">
    <text evidence="10">Cell wall formation. Catalyzes the transfer of a GlcNAc subunit on undecaprenyl-pyrophosphoryl-MurNAc-pentapeptide (lipid intermediate I) to form undecaprenyl-pyrophosphoryl-MurNAc-(pentapeptide)GlcNAc (lipid intermediate II).</text>
</comment>
<comment type="caution">
    <text evidence="10">Lacks conserved residue(s) required for the propagation of feature annotation.</text>
</comment>
<keyword evidence="4 10" id="KW-0808">Transferase</keyword>
<proteinExistence type="inferred from homology"/>
<dbReference type="InterPro" id="IPR004276">
    <property type="entry name" value="GlycoTrans_28_N"/>
</dbReference>
<feature type="binding site" evidence="10">
    <location>
        <position position="162"/>
    </location>
    <ligand>
        <name>UDP-N-acetyl-alpha-D-glucosamine</name>
        <dbReference type="ChEBI" id="CHEBI:57705"/>
    </ligand>
</feature>
<feature type="binding site" evidence="10">
    <location>
        <position position="293"/>
    </location>
    <ligand>
        <name>UDP-N-acetyl-alpha-D-glucosamine</name>
        <dbReference type="ChEBI" id="CHEBI:57705"/>
    </ligand>
</feature>
<evidence type="ECO:0000256" key="2">
    <source>
        <dbReference type="ARBA" id="ARBA00022618"/>
    </source>
</evidence>
<dbReference type="NCBIfam" id="TIGR01133">
    <property type="entry name" value="murG"/>
    <property type="match status" value="1"/>
</dbReference>
<evidence type="ECO:0000256" key="3">
    <source>
        <dbReference type="ARBA" id="ARBA00022676"/>
    </source>
</evidence>
<dbReference type="UniPathway" id="UPA00219"/>
<dbReference type="Pfam" id="PF04101">
    <property type="entry name" value="Glyco_tran_28_C"/>
    <property type="match status" value="1"/>
</dbReference>
<keyword evidence="3 10" id="KW-0328">Glycosyltransferase</keyword>
<keyword evidence="6 10" id="KW-0573">Peptidoglycan synthesis</keyword>
<evidence type="ECO:0000256" key="8">
    <source>
        <dbReference type="ARBA" id="ARBA00023306"/>
    </source>
</evidence>
<evidence type="ECO:0000259" key="12">
    <source>
        <dbReference type="Pfam" id="PF04101"/>
    </source>
</evidence>
<protein>
    <recommendedName>
        <fullName evidence="10">UDP-N-acetylglucosamine--N-acetylmuramyl-(pentapeptide) pyrophosphoryl-undecaprenol N-acetylglucosamine transferase</fullName>
        <ecNumber evidence="10">2.4.1.227</ecNumber>
    </recommendedName>
    <alternativeName>
        <fullName evidence="10">Undecaprenyl-PP-MurNAc-pentapeptide-UDPGlcNAc GlcNAc transferase</fullName>
    </alternativeName>
</protein>
<dbReference type="GO" id="GO:0005975">
    <property type="term" value="P:carbohydrate metabolic process"/>
    <property type="evidence" value="ECO:0007669"/>
    <property type="project" value="InterPro"/>
</dbReference>
<keyword evidence="1 10" id="KW-1003">Cell membrane</keyword>
<comment type="pathway">
    <text evidence="10">Cell wall biogenesis; peptidoglycan biosynthesis.</text>
</comment>
<dbReference type="GO" id="GO:0071555">
    <property type="term" value="P:cell wall organization"/>
    <property type="evidence" value="ECO:0007669"/>
    <property type="project" value="UniProtKB-KW"/>
</dbReference>
<evidence type="ECO:0000259" key="11">
    <source>
        <dbReference type="Pfam" id="PF03033"/>
    </source>
</evidence>
<dbReference type="Proteomes" id="UP000614469">
    <property type="component" value="Unassembled WGS sequence"/>
</dbReference>
<accession>A0A8J6NHF4</accession>
<dbReference type="GO" id="GO:0050511">
    <property type="term" value="F:undecaprenyldiphospho-muramoylpentapeptide beta-N-acetylglucosaminyltransferase activity"/>
    <property type="evidence" value="ECO:0007669"/>
    <property type="project" value="UniProtKB-UniRule"/>
</dbReference>
<dbReference type="GO" id="GO:0005886">
    <property type="term" value="C:plasma membrane"/>
    <property type="evidence" value="ECO:0007669"/>
    <property type="project" value="UniProtKB-SubCell"/>
</dbReference>
<comment type="catalytic activity">
    <reaction evidence="10">
        <text>di-trans,octa-cis-undecaprenyl diphospho-N-acetyl-alpha-D-muramoyl-L-alanyl-D-glutamyl-meso-2,6-diaminopimeloyl-D-alanyl-D-alanine + UDP-N-acetyl-alpha-D-glucosamine = di-trans,octa-cis-undecaprenyl diphospho-[N-acetyl-alpha-D-glucosaminyl-(1-&gt;4)]-N-acetyl-alpha-D-muramoyl-L-alanyl-D-glutamyl-meso-2,6-diaminopimeloyl-D-alanyl-D-alanine + UDP + H(+)</text>
        <dbReference type="Rhea" id="RHEA:31227"/>
        <dbReference type="ChEBI" id="CHEBI:15378"/>
        <dbReference type="ChEBI" id="CHEBI:57705"/>
        <dbReference type="ChEBI" id="CHEBI:58223"/>
        <dbReference type="ChEBI" id="CHEBI:61387"/>
        <dbReference type="ChEBI" id="CHEBI:61388"/>
        <dbReference type="EC" id="2.4.1.227"/>
    </reaction>
</comment>
<organism evidence="13 14">
    <name type="scientific">Candidatus Desulfolinea nitratireducens</name>
    <dbReference type="NCBI Taxonomy" id="2841698"/>
    <lineage>
        <taxon>Bacteria</taxon>
        <taxon>Bacillati</taxon>
        <taxon>Chloroflexota</taxon>
        <taxon>Anaerolineae</taxon>
        <taxon>Anaerolineales</taxon>
        <taxon>Anaerolineales incertae sedis</taxon>
        <taxon>Candidatus Desulfolinea</taxon>
    </lineage>
</organism>
<feature type="domain" description="Glycosyltransferase family 28 N-terminal" evidence="11">
    <location>
        <begin position="4"/>
        <end position="137"/>
    </location>
</feature>
<dbReference type="GO" id="GO:0009252">
    <property type="term" value="P:peptidoglycan biosynthetic process"/>
    <property type="evidence" value="ECO:0007669"/>
    <property type="project" value="UniProtKB-UniRule"/>
</dbReference>
<evidence type="ECO:0000313" key="13">
    <source>
        <dbReference type="EMBL" id="MBC8336098.1"/>
    </source>
</evidence>
<dbReference type="GO" id="GO:0008360">
    <property type="term" value="P:regulation of cell shape"/>
    <property type="evidence" value="ECO:0007669"/>
    <property type="project" value="UniProtKB-KW"/>
</dbReference>
<dbReference type="PANTHER" id="PTHR21015:SF22">
    <property type="entry name" value="GLYCOSYLTRANSFERASE"/>
    <property type="match status" value="1"/>
</dbReference>
<dbReference type="EMBL" id="JACNJN010000139">
    <property type="protein sequence ID" value="MBC8336098.1"/>
    <property type="molecule type" value="Genomic_DNA"/>
</dbReference>
<dbReference type="EC" id="2.4.1.227" evidence="10"/>
<comment type="similarity">
    <text evidence="10">Belongs to the glycosyltransferase 28 family. MurG subfamily.</text>
</comment>
<feature type="binding site" evidence="10">
    <location>
        <begin position="10"/>
        <end position="12"/>
    </location>
    <ligand>
        <name>UDP-N-acetyl-alpha-D-glucosamine</name>
        <dbReference type="ChEBI" id="CHEBI:57705"/>
    </ligand>
</feature>
<dbReference type="GO" id="GO:0051301">
    <property type="term" value="P:cell division"/>
    <property type="evidence" value="ECO:0007669"/>
    <property type="project" value="UniProtKB-KW"/>
</dbReference>
<evidence type="ECO:0000256" key="7">
    <source>
        <dbReference type="ARBA" id="ARBA00023136"/>
    </source>
</evidence>
<evidence type="ECO:0000313" key="14">
    <source>
        <dbReference type="Proteomes" id="UP000614469"/>
    </source>
</evidence>
<comment type="caution">
    <text evidence="13">The sequence shown here is derived from an EMBL/GenBank/DDBJ whole genome shotgun (WGS) entry which is preliminary data.</text>
</comment>
<comment type="subcellular location">
    <subcellularLocation>
        <location evidence="10">Cell membrane</location>
        <topology evidence="10">Peripheral membrane protein</topology>
        <orientation evidence="10">Cytoplasmic side</orientation>
    </subcellularLocation>
</comment>
<evidence type="ECO:0000256" key="5">
    <source>
        <dbReference type="ARBA" id="ARBA00022960"/>
    </source>
</evidence>
<dbReference type="HAMAP" id="MF_00033">
    <property type="entry name" value="MurG"/>
    <property type="match status" value="1"/>
</dbReference>